<proteinExistence type="predicted"/>
<protein>
    <submittedName>
        <fullName evidence="2">(rape) hypothetical protein</fullName>
    </submittedName>
</protein>
<accession>A0A816L2U5</accession>
<dbReference type="Proteomes" id="UP001295469">
    <property type="component" value="Chromosome C05"/>
</dbReference>
<evidence type="ECO:0000256" key="1">
    <source>
        <dbReference type="SAM" id="MobiDB-lite"/>
    </source>
</evidence>
<organism evidence="2">
    <name type="scientific">Brassica napus</name>
    <name type="common">Rape</name>
    <dbReference type="NCBI Taxonomy" id="3708"/>
    <lineage>
        <taxon>Eukaryota</taxon>
        <taxon>Viridiplantae</taxon>
        <taxon>Streptophyta</taxon>
        <taxon>Embryophyta</taxon>
        <taxon>Tracheophyta</taxon>
        <taxon>Spermatophyta</taxon>
        <taxon>Magnoliopsida</taxon>
        <taxon>eudicotyledons</taxon>
        <taxon>Gunneridae</taxon>
        <taxon>Pentapetalae</taxon>
        <taxon>rosids</taxon>
        <taxon>malvids</taxon>
        <taxon>Brassicales</taxon>
        <taxon>Brassicaceae</taxon>
        <taxon>Brassiceae</taxon>
        <taxon>Brassica</taxon>
    </lineage>
</organism>
<name>A0A816L2U5_BRANA</name>
<dbReference type="EMBL" id="HG994369">
    <property type="protein sequence ID" value="CAF1930164.1"/>
    <property type="molecule type" value="Genomic_DNA"/>
</dbReference>
<dbReference type="Gramene" id="CDX73328">
    <property type="protein sequence ID" value="CDX73328"/>
    <property type="gene ID" value="GSBRNA2T00106450001"/>
</dbReference>
<sequence length="158" mass="17571">MSEDSTFFKSAWGEMEVGFHFWDTVGVDAGDDIINITSDYNMEDRIHNTDVLDIDGSSTGSTIGVGINYNFPRSCIYNHSGQHKDRHIYFVSGQSHENEIIPDLMESRTGLTSPTNHRTFHPNANLDSEIRTDQSHSNEPSVIEVTDSSSEARDSNGG</sequence>
<gene>
    <name evidence="2" type="ORF">DARMORV10_C05P37160.1</name>
</gene>
<evidence type="ECO:0000313" key="2">
    <source>
        <dbReference type="EMBL" id="CAF1930164.1"/>
    </source>
</evidence>
<feature type="region of interest" description="Disordered" evidence="1">
    <location>
        <begin position="129"/>
        <end position="158"/>
    </location>
</feature>
<dbReference type="AlphaFoldDB" id="A0A816L2U5"/>
<reference evidence="2" key="1">
    <citation type="submission" date="2021-01" db="EMBL/GenBank/DDBJ databases">
        <authorList>
            <consortium name="Genoscope - CEA"/>
            <person name="William W."/>
        </authorList>
    </citation>
    <scope>NUCLEOTIDE SEQUENCE</scope>
</reference>